<dbReference type="GO" id="GO:0008270">
    <property type="term" value="F:zinc ion binding"/>
    <property type="evidence" value="ECO:0007669"/>
    <property type="project" value="UniProtKB-KW"/>
</dbReference>
<dbReference type="PANTHER" id="PTHR12831">
    <property type="entry name" value="TRANSCRIPTION INITIATION FACTOR IIH TFIIH , POLYPEPTIDE 3-RELATED"/>
    <property type="match status" value="1"/>
</dbReference>
<dbReference type="InterPro" id="IPR036465">
    <property type="entry name" value="vWFA_dom_sf"/>
</dbReference>
<keyword evidence="8 11" id="KW-0804">Transcription</keyword>
<keyword evidence="9 11" id="KW-0234">DNA repair</keyword>
<evidence type="ECO:0000313" key="13">
    <source>
        <dbReference type="Proteomes" id="UP000717585"/>
    </source>
</evidence>
<comment type="caution">
    <text evidence="12">The sequence shown here is derived from an EMBL/GenBank/DDBJ whole genome shotgun (WGS) entry which is preliminary data.</text>
</comment>
<keyword evidence="5 11" id="KW-0863">Zinc-finger</keyword>
<dbReference type="EMBL" id="JAHDYR010000020">
    <property type="protein sequence ID" value="KAG9393879.1"/>
    <property type="molecule type" value="Genomic_DNA"/>
</dbReference>
<evidence type="ECO:0000256" key="1">
    <source>
        <dbReference type="ARBA" id="ARBA00004123"/>
    </source>
</evidence>
<dbReference type="GO" id="GO:0005675">
    <property type="term" value="C:transcription factor TFIIH holo complex"/>
    <property type="evidence" value="ECO:0007669"/>
    <property type="project" value="UniProtKB-UniRule"/>
</dbReference>
<keyword evidence="10 11" id="KW-0539">Nucleus</keyword>
<gene>
    <name evidence="12" type="ORF">J8273_4743</name>
</gene>
<evidence type="ECO:0000256" key="5">
    <source>
        <dbReference type="ARBA" id="ARBA00022771"/>
    </source>
</evidence>
<dbReference type="GO" id="GO:0006289">
    <property type="term" value="P:nucleotide-excision repair"/>
    <property type="evidence" value="ECO:0007669"/>
    <property type="project" value="UniProtKB-UniRule"/>
</dbReference>
<dbReference type="PANTHER" id="PTHR12831:SF0">
    <property type="entry name" value="GENERAL TRANSCRIPTION FACTOR IIH SUBUNIT 3"/>
    <property type="match status" value="1"/>
</dbReference>
<comment type="subcellular location">
    <subcellularLocation>
        <location evidence="1 11">Nucleus</location>
    </subcellularLocation>
</comment>
<evidence type="ECO:0000256" key="9">
    <source>
        <dbReference type="ARBA" id="ARBA00023204"/>
    </source>
</evidence>
<evidence type="ECO:0000256" key="4">
    <source>
        <dbReference type="ARBA" id="ARBA00022763"/>
    </source>
</evidence>
<protein>
    <submittedName>
        <fullName evidence="12">TFIIH subunit Tfb4/p34</fullName>
    </submittedName>
</protein>
<dbReference type="Pfam" id="PF03850">
    <property type="entry name" value="Tfb4"/>
    <property type="match status" value="1"/>
</dbReference>
<dbReference type="Gene3D" id="3.40.50.410">
    <property type="entry name" value="von Willebrand factor, type A domain"/>
    <property type="match status" value="1"/>
</dbReference>
<dbReference type="GO" id="GO:0006355">
    <property type="term" value="P:regulation of DNA-templated transcription"/>
    <property type="evidence" value="ECO:0007669"/>
    <property type="project" value="InterPro"/>
</dbReference>
<comment type="similarity">
    <text evidence="2 11">Belongs to the TFB4 family.</text>
</comment>
<evidence type="ECO:0000256" key="6">
    <source>
        <dbReference type="ARBA" id="ARBA00022833"/>
    </source>
</evidence>
<evidence type="ECO:0000256" key="11">
    <source>
        <dbReference type="RuleBase" id="RU368090"/>
    </source>
</evidence>
<organism evidence="12 13">
    <name type="scientific">Carpediemonas membranifera</name>
    <dbReference type="NCBI Taxonomy" id="201153"/>
    <lineage>
        <taxon>Eukaryota</taxon>
        <taxon>Metamonada</taxon>
        <taxon>Carpediemonas-like organisms</taxon>
        <taxon>Carpediemonas</taxon>
    </lineage>
</organism>
<keyword evidence="6 11" id="KW-0862">Zinc</keyword>
<evidence type="ECO:0000256" key="10">
    <source>
        <dbReference type="ARBA" id="ARBA00023242"/>
    </source>
</evidence>
<dbReference type="Proteomes" id="UP000717585">
    <property type="component" value="Unassembled WGS sequence"/>
</dbReference>
<evidence type="ECO:0000256" key="2">
    <source>
        <dbReference type="ARBA" id="ARBA00005273"/>
    </source>
</evidence>
<keyword evidence="7 11" id="KW-0805">Transcription regulation</keyword>
<sequence length="274" mass="29068">MSAPVAHTAVPECLFVILDVPKGPFFQEIVESVLALVNLHLVSNSESQFAILASSQSAPNVIFSTFHRPNGISLAPVEHSASISDLIRDALDRLPTGRETSCIVSAFMSALCMANKLSRLTVTPMPSRFLLLSARPVASGVSEFVNSFFMAQREGWPVDCCYLGSDSTPVPFQQAADLTGGHLLSWDLLDPAYDNAAFPTAALVELSVPVSVRRVMPVVPGRAAAGAHNAIAVDTGKTVAFGFVCSACMAVHERFVHKCAGCGTELSVIPRNPG</sequence>
<dbReference type="InterPro" id="IPR004600">
    <property type="entry name" value="TFIIH_Tfb4/GTF2H3"/>
</dbReference>
<keyword evidence="13" id="KW-1185">Reference proteome</keyword>
<dbReference type="GO" id="GO:0000439">
    <property type="term" value="C:transcription factor TFIIH core complex"/>
    <property type="evidence" value="ECO:0007669"/>
    <property type="project" value="UniProtKB-UniRule"/>
</dbReference>
<evidence type="ECO:0000256" key="3">
    <source>
        <dbReference type="ARBA" id="ARBA00022723"/>
    </source>
</evidence>
<evidence type="ECO:0000256" key="8">
    <source>
        <dbReference type="ARBA" id="ARBA00023163"/>
    </source>
</evidence>
<evidence type="ECO:0000313" key="12">
    <source>
        <dbReference type="EMBL" id="KAG9393879.1"/>
    </source>
</evidence>
<keyword evidence="3 11" id="KW-0479">Metal-binding</keyword>
<name>A0A8J6DZN3_9EUKA</name>
<reference evidence="12" key="1">
    <citation type="submission" date="2021-05" db="EMBL/GenBank/DDBJ databases">
        <title>A free-living protist that lacks canonical eukaryotic 1 DNA replication and segregation systems.</title>
        <authorList>
            <person name="Salas-Leiva D.E."/>
            <person name="Tromer E.C."/>
            <person name="Curtis B.A."/>
            <person name="Jerlstrom-Hultqvist J."/>
            <person name="Kolisko M."/>
            <person name="Yi Z."/>
            <person name="Salas-Leiva J.S."/>
            <person name="Gallot-Lavallee L."/>
            <person name="Kops G.J.P.L."/>
            <person name="Archibald J.M."/>
            <person name="Simpson A.G.B."/>
            <person name="Roger A.J."/>
        </authorList>
    </citation>
    <scope>NUCLEOTIDE SEQUENCE</scope>
    <source>
        <strain evidence="12">BICM</strain>
    </source>
</reference>
<accession>A0A8J6DZN3</accession>
<proteinExistence type="inferred from homology"/>
<dbReference type="AlphaFoldDB" id="A0A8J6DZN3"/>
<evidence type="ECO:0000256" key="7">
    <source>
        <dbReference type="ARBA" id="ARBA00023015"/>
    </source>
</evidence>
<keyword evidence="4 11" id="KW-0227">DNA damage</keyword>
<dbReference type="OrthoDB" id="17307at2759"/>